<dbReference type="Pfam" id="PF14295">
    <property type="entry name" value="PAN_4"/>
    <property type="match status" value="1"/>
</dbReference>
<dbReference type="InterPro" id="IPR000177">
    <property type="entry name" value="Apple"/>
</dbReference>
<keyword evidence="11" id="KW-1133">Transmembrane helix</keyword>
<evidence type="ECO:0000313" key="16">
    <source>
        <dbReference type="Proteomes" id="UP001527925"/>
    </source>
</evidence>
<comment type="pathway">
    <text evidence="2">Protein modification; protein glycosylation.</text>
</comment>
<dbReference type="SUPFAM" id="SSF57414">
    <property type="entry name" value="Hairpin loop containing domain-like"/>
    <property type="match status" value="1"/>
</dbReference>
<keyword evidence="16" id="KW-1185">Reference proteome</keyword>
<organism evidence="15 16">
    <name type="scientific">Polyrhizophydium stewartii</name>
    <dbReference type="NCBI Taxonomy" id="2732419"/>
    <lineage>
        <taxon>Eukaryota</taxon>
        <taxon>Fungi</taxon>
        <taxon>Fungi incertae sedis</taxon>
        <taxon>Chytridiomycota</taxon>
        <taxon>Chytridiomycota incertae sedis</taxon>
        <taxon>Chytridiomycetes</taxon>
        <taxon>Rhizophydiales</taxon>
        <taxon>Rhizophydiales incertae sedis</taxon>
        <taxon>Polyrhizophydium</taxon>
    </lineage>
</organism>
<evidence type="ECO:0000256" key="1">
    <source>
        <dbReference type="ARBA" id="ARBA00004606"/>
    </source>
</evidence>
<keyword evidence="9" id="KW-0547">Nucleotide-binding</keyword>
<gene>
    <name evidence="15" type="ORF">HK105_207004</name>
</gene>
<evidence type="ECO:0000313" key="15">
    <source>
        <dbReference type="EMBL" id="KAL2913544.1"/>
    </source>
</evidence>
<keyword evidence="6" id="KW-0808">Transferase</keyword>
<dbReference type="Gene3D" id="3.90.550.50">
    <property type="match status" value="1"/>
</dbReference>
<keyword evidence="8" id="KW-0677">Repeat</keyword>
<evidence type="ECO:0000256" key="5">
    <source>
        <dbReference type="ARBA" id="ARBA00022676"/>
    </source>
</evidence>
<keyword evidence="12" id="KW-0472">Membrane</keyword>
<comment type="similarity">
    <text evidence="3">Belongs to the glycosyltransferase 31 family. Beta3-Gal-T subfamily.</text>
</comment>
<evidence type="ECO:0000256" key="3">
    <source>
        <dbReference type="ARBA" id="ARBA00006462"/>
    </source>
</evidence>
<sequence length="517" mass="55332">MAWSPKRRMRAVAALLPRRRLHCTLLVAAAAFVLALMAVSARGRAPLPAGVASDADALAAAAAAAGVAAVAMPDRSPAAAAAAAAGAPAVPAAAAAAAAAAGAAAQDSVARDAARDAVRDAAVGSGSGQILLVPERHRHANLAVALKTGRDVALERTPIQLLTFLSDVPNLIVIAEAPGVSVGAHQVIDVYSGMYAALNTSDPLAPLIAAEEAKRKANGGVQAPAHQAKDKNNEAVQVNQASLGWKADAHKNLPGYRELYRRFPTADWFIMIDDDTYFMFDNFQEHIKAYDPDEPLYFGAPTNFKDCDGVKKFGDGPKFAHGGSGIVLSRGAVKKLMSGLDACMVRYKTCWAGDVRTALCLRDQGILLLKNLTGFSSDPPSKKLYRFFEPCLLPISFHHLLVTQAQRMWDAESRLHQVQGRLMTMADVYKNWVGAQEEMLIGHDRRGGDYIRHAAEHAEDCVVLCQEDPKCVAYSFDGRTCWLKSVIPVDYPNPRVVSGVISSNYVCNKAVPFRGRA</sequence>
<dbReference type="PANTHER" id="PTHR23033">
    <property type="entry name" value="BETA1,3-GALACTOSYLTRANSFERASE"/>
    <property type="match status" value="1"/>
</dbReference>
<evidence type="ECO:0000256" key="6">
    <source>
        <dbReference type="ARBA" id="ARBA00022679"/>
    </source>
</evidence>
<reference evidence="15 16" key="1">
    <citation type="submission" date="2023-09" db="EMBL/GenBank/DDBJ databases">
        <title>Pangenome analysis of Batrachochytrium dendrobatidis and related Chytrids.</title>
        <authorList>
            <person name="Yacoub M.N."/>
            <person name="Stajich J.E."/>
            <person name="James T.Y."/>
        </authorList>
    </citation>
    <scope>NUCLEOTIDE SEQUENCE [LARGE SCALE GENOMIC DNA]</scope>
    <source>
        <strain evidence="15 16">JEL0888</strain>
    </source>
</reference>
<evidence type="ECO:0000256" key="2">
    <source>
        <dbReference type="ARBA" id="ARBA00004922"/>
    </source>
</evidence>
<evidence type="ECO:0000256" key="7">
    <source>
        <dbReference type="ARBA" id="ARBA00022692"/>
    </source>
</evidence>
<dbReference type="CDD" id="cd01100">
    <property type="entry name" value="APPLE_Factor_XI_like"/>
    <property type="match status" value="1"/>
</dbReference>
<evidence type="ECO:0000256" key="10">
    <source>
        <dbReference type="ARBA" id="ARBA00022968"/>
    </source>
</evidence>
<dbReference type="PANTHER" id="PTHR23033:SF47">
    <property type="entry name" value="APPLE DOMAIN-CONTAINING PROTEIN-RELATED"/>
    <property type="match status" value="1"/>
</dbReference>
<evidence type="ECO:0000256" key="12">
    <source>
        <dbReference type="ARBA" id="ARBA00023136"/>
    </source>
</evidence>
<dbReference type="EMBL" id="JADGIZ020000045">
    <property type="protein sequence ID" value="KAL2913544.1"/>
    <property type="molecule type" value="Genomic_DNA"/>
</dbReference>
<evidence type="ECO:0000256" key="8">
    <source>
        <dbReference type="ARBA" id="ARBA00022737"/>
    </source>
</evidence>
<keyword evidence="7" id="KW-0812">Transmembrane</keyword>
<dbReference type="InterPro" id="IPR026050">
    <property type="entry name" value="C1GALT1/C1GALT1_chp1"/>
</dbReference>
<dbReference type="SMART" id="SM00223">
    <property type="entry name" value="APPLE"/>
    <property type="match status" value="1"/>
</dbReference>
<evidence type="ECO:0000256" key="4">
    <source>
        <dbReference type="ARBA" id="ARBA00012557"/>
    </source>
</evidence>
<dbReference type="Pfam" id="PF02434">
    <property type="entry name" value="Fringe"/>
    <property type="match status" value="1"/>
</dbReference>
<dbReference type="Gene3D" id="3.50.4.10">
    <property type="entry name" value="Hepatocyte Growth Factor"/>
    <property type="match status" value="1"/>
</dbReference>
<accession>A0ABR4N211</accession>
<evidence type="ECO:0000256" key="11">
    <source>
        <dbReference type="ARBA" id="ARBA00022989"/>
    </source>
</evidence>
<dbReference type="EC" id="2.4.1.122" evidence="4"/>
<name>A0ABR4N211_9FUNG</name>
<evidence type="ECO:0000256" key="9">
    <source>
        <dbReference type="ARBA" id="ARBA00022741"/>
    </source>
</evidence>
<keyword evidence="10" id="KW-0735">Signal-anchor</keyword>
<dbReference type="InterPro" id="IPR003609">
    <property type="entry name" value="Pan_app"/>
</dbReference>
<comment type="subcellular location">
    <subcellularLocation>
        <location evidence="1">Membrane</location>
        <topology evidence="1">Single-pass type II membrane protein</topology>
    </subcellularLocation>
</comment>
<keyword evidence="5" id="KW-0328">Glycosyltransferase</keyword>
<protein>
    <recommendedName>
        <fullName evidence="4">N-acetylgalactosaminide beta-1,3-galactosyltransferase</fullName>
        <ecNumber evidence="4">2.4.1.122</ecNumber>
    </recommendedName>
</protein>
<feature type="domain" description="Apple" evidence="14">
    <location>
        <begin position="439"/>
        <end position="503"/>
    </location>
</feature>
<dbReference type="InterPro" id="IPR003378">
    <property type="entry name" value="Fringe-like_glycosylTrfase"/>
</dbReference>
<evidence type="ECO:0000256" key="13">
    <source>
        <dbReference type="ARBA" id="ARBA00023157"/>
    </source>
</evidence>
<evidence type="ECO:0000259" key="14">
    <source>
        <dbReference type="SMART" id="SM00223"/>
    </source>
</evidence>
<comment type="caution">
    <text evidence="15">The sequence shown here is derived from an EMBL/GenBank/DDBJ whole genome shotgun (WGS) entry which is preliminary data.</text>
</comment>
<dbReference type="Proteomes" id="UP001527925">
    <property type="component" value="Unassembled WGS sequence"/>
</dbReference>
<keyword evidence="13" id="KW-1015">Disulfide bond</keyword>
<proteinExistence type="inferred from homology"/>